<evidence type="ECO:0000313" key="1">
    <source>
        <dbReference type="EMBL" id="PFH01942.1"/>
    </source>
</evidence>
<name>A0AB36TDG7_ACETH</name>
<dbReference type="Proteomes" id="UP000223596">
    <property type="component" value="Unassembled WGS sequence"/>
</dbReference>
<evidence type="ECO:0000313" key="2">
    <source>
        <dbReference type="Proteomes" id="UP000223596"/>
    </source>
</evidence>
<protein>
    <submittedName>
        <fullName evidence="1">Uncharacterized protein</fullName>
    </submittedName>
</protein>
<comment type="caution">
    <text evidence="1">The sequence shown here is derived from an EMBL/GenBank/DDBJ whole genome shotgun (WGS) entry which is preliminary data.</text>
</comment>
<proteinExistence type="predicted"/>
<sequence>MLKIPLYRQNRSCEVDFSEAILTKMKMFIRILLALIYSEC</sequence>
<dbReference type="AlphaFoldDB" id="A0AB36TDG7"/>
<accession>A0AB36TDG7</accession>
<gene>
    <name evidence="1" type="ORF">M972_11703</name>
</gene>
<organism evidence="1 2">
    <name type="scientific">Acetivibrio thermocellus AD2</name>
    <dbReference type="NCBI Taxonomy" id="1138384"/>
    <lineage>
        <taxon>Bacteria</taxon>
        <taxon>Bacillati</taxon>
        <taxon>Bacillota</taxon>
        <taxon>Clostridia</taxon>
        <taxon>Eubacteriales</taxon>
        <taxon>Oscillospiraceae</taxon>
        <taxon>Acetivibrio</taxon>
    </lineage>
</organism>
<reference evidence="1 2" key="1">
    <citation type="submission" date="2017-09" db="EMBL/GenBank/DDBJ databases">
        <title>Evaluation of Pacific Biosciences Sequencing Technology to Finishing C. thermocellum Genome Sequences.</title>
        <authorList>
            <person name="Brown S."/>
        </authorList>
    </citation>
    <scope>NUCLEOTIDE SEQUENCE [LARGE SCALE GENOMIC DNA]</scope>
    <source>
        <strain evidence="1 2">AD2</strain>
    </source>
</reference>
<dbReference type="EMBL" id="PDBW01000001">
    <property type="protein sequence ID" value="PFH01942.1"/>
    <property type="molecule type" value="Genomic_DNA"/>
</dbReference>